<gene>
    <name evidence="1" type="ordered locus">Clole_3760</name>
</gene>
<dbReference type="Pfam" id="PF08817">
    <property type="entry name" value="YukD"/>
    <property type="match status" value="1"/>
</dbReference>
<organism evidence="1 2">
    <name type="scientific">Cellulosilyticum lentocellum (strain ATCC 49066 / DSM 5427 / NCIMB 11756 / RHM5)</name>
    <name type="common">Clostridium lentocellum</name>
    <dbReference type="NCBI Taxonomy" id="642492"/>
    <lineage>
        <taxon>Bacteria</taxon>
        <taxon>Bacillati</taxon>
        <taxon>Bacillota</taxon>
        <taxon>Clostridia</taxon>
        <taxon>Lachnospirales</taxon>
        <taxon>Cellulosilyticaceae</taxon>
        <taxon>Cellulosilyticum</taxon>
    </lineage>
</organism>
<proteinExistence type="predicted"/>
<dbReference type="InterPro" id="IPR024962">
    <property type="entry name" value="YukD-like"/>
</dbReference>
<dbReference type="AlphaFoldDB" id="F2JHU8"/>
<evidence type="ECO:0008006" key="3">
    <source>
        <dbReference type="Google" id="ProtNLM"/>
    </source>
</evidence>
<dbReference type="InterPro" id="IPR029071">
    <property type="entry name" value="Ubiquitin-like_domsf"/>
</dbReference>
<dbReference type="SUPFAM" id="SSF54236">
    <property type="entry name" value="Ubiquitin-like"/>
    <property type="match status" value="1"/>
</dbReference>
<dbReference type="RefSeq" id="WP_013658714.1">
    <property type="nucleotide sequence ID" value="NC_015275.1"/>
</dbReference>
<dbReference type="KEGG" id="cle:Clole_3760"/>
<sequence>MDYIFITLNISKDTSYELKIPGEITAGELIEMISEAFHLKTTAKRVLQAEPLGRILGEDEVLIKEGVFNGSQITLL</sequence>
<evidence type="ECO:0000313" key="2">
    <source>
        <dbReference type="Proteomes" id="UP000008467"/>
    </source>
</evidence>
<reference evidence="1 2" key="1">
    <citation type="journal article" date="2011" name="J. Bacteriol.">
        <title>Complete genome sequence of the cellulose-degrading bacterium Cellulosilyticum lentocellum.</title>
        <authorList>
            <consortium name="US DOE Joint Genome Institute"/>
            <person name="Miller D.A."/>
            <person name="Suen G."/>
            <person name="Bruce D."/>
            <person name="Copeland A."/>
            <person name="Cheng J.F."/>
            <person name="Detter C."/>
            <person name="Goodwin L.A."/>
            <person name="Han C.S."/>
            <person name="Hauser L.J."/>
            <person name="Land M.L."/>
            <person name="Lapidus A."/>
            <person name="Lucas S."/>
            <person name="Meincke L."/>
            <person name="Pitluck S."/>
            <person name="Tapia R."/>
            <person name="Teshima H."/>
            <person name="Woyke T."/>
            <person name="Fox B.G."/>
            <person name="Angert E.R."/>
            <person name="Currie C.R."/>
        </authorList>
    </citation>
    <scope>NUCLEOTIDE SEQUENCE [LARGE SCALE GENOMIC DNA]</scope>
    <source>
        <strain evidence="2">ATCC 49066 / DSM 5427 / NCIMB 11756 / RHM5</strain>
    </source>
</reference>
<dbReference type="STRING" id="642492.Clole_3760"/>
<keyword evidence="2" id="KW-1185">Reference proteome</keyword>
<dbReference type="HOGENOM" id="CLU_198840_0_0_9"/>
<dbReference type="Proteomes" id="UP000008467">
    <property type="component" value="Chromosome"/>
</dbReference>
<evidence type="ECO:0000313" key="1">
    <source>
        <dbReference type="EMBL" id="ADZ85440.1"/>
    </source>
</evidence>
<protein>
    <recommendedName>
        <fullName evidence="3">Ubiquitin-like domain-containing protein</fullName>
    </recommendedName>
</protein>
<dbReference type="EMBL" id="CP002582">
    <property type="protein sequence ID" value="ADZ85440.1"/>
    <property type="molecule type" value="Genomic_DNA"/>
</dbReference>
<name>F2JHU8_CELLD</name>
<accession>F2JHU8</accession>
<dbReference type="eggNOG" id="ENOG5033HXD">
    <property type="taxonomic scope" value="Bacteria"/>
</dbReference>